<proteinExistence type="inferred from homology"/>
<dbReference type="SMART" id="SM01110">
    <property type="entry name" value="Cutinase"/>
    <property type="match status" value="1"/>
</dbReference>
<evidence type="ECO:0000256" key="1">
    <source>
        <dbReference type="ARBA" id="ARBA00004613"/>
    </source>
</evidence>
<evidence type="ECO:0000256" key="7">
    <source>
        <dbReference type="ARBA" id="ARBA00023157"/>
    </source>
</evidence>
<keyword evidence="10" id="KW-1185">Reference proteome</keyword>
<dbReference type="Pfam" id="PF01083">
    <property type="entry name" value="Cutinase"/>
    <property type="match status" value="1"/>
</dbReference>
<dbReference type="EC" id="3.1.1.-" evidence="8"/>
<comment type="function">
    <text evidence="8">Catalyzes the hydrolysis of complex carboxylic polyesters found in the cell wall of plants. Degrades cutin, a macromolecule that forms the structure of the plant cuticle.</text>
</comment>
<keyword evidence="4 8" id="KW-0964">Secreted</keyword>
<comment type="subcellular location">
    <subcellularLocation>
        <location evidence="1 8">Secreted</location>
    </subcellularLocation>
</comment>
<dbReference type="InterPro" id="IPR029058">
    <property type="entry name" value="AB_hydrolase_fold"/>
</dbReference>
<name>A0A6N4WCS7_9MYCO</name>
<keyword evidence="7" id="KW-1015">Disulfide bond</keyword>
<dbReference type="AlphaFoldDB" id="A0A6N4WCS7"/>
<dbReference type="GO" id="GO:0005576">
    <property type="term" value="C:extracellular region"/>
    <property type="evidence" value="ECO:0007669"/>
    <property type="project" value="UniProtKB-SubCell"/>
</dbReference>
<dbReference type="SUPFAM" id="SSF53474">
    <property type="entry name" value="alpha/beta-Hydrolases"/>
    <property type="match status" value="1"/>
</dbReference>
<evidence type="ECO:0000256" key="6">
    <source>
        <dbReference type="ARBA" id="ARBA00022801"/>
    </source>
</evidence>
<organism evidence="9 10">
    <name type="scientific">Mycolicibacterium anyangense</name>
    <dbReference type="NCBI Taxonomy" id="1431246"/>
    <lineage>
        <taxon>Bacteria</taxon>
        <taxon>Bacillati</taxon>
        <taxon>Actinomycetota</taxon>
        <taxon>Actinomycetes</taxon>
        <taxon>Mycobacteriales</taxon>
        <taxon>Mycobacteriaceae</taxon>
        <taxon>Mycolicibacterium</taxon>
    </lineage>
</organism>
<accession>A0A6N4WCS7</accession>
<dbReference type="Gene3D" id="3.40.50.1820">
    <property type="entry name" value="alpha/beta hydrolase"/>
    <property type="match status" value="1"/>
</dbReference>
<comment type="similarity">
    <text evidence="2 8">Belongs to the cutinase family.</text>
</comment>
<evidence type="ECO:0000313" key="10">
    <source>
        <dbReference type="Proteomes" id="UP000467249"/>
    </source>
</evidence>
<dbReference type="PANTHER" id="PTHR33630:SF9">
    <property type="entry name" value="CUTINASE 4"/>
    <property type="match status" value="1"/>
</dbReference>
<dbReference type="EMBL" id="AP022620">
    <property type="protein sequence ID" value="BBZ78193.1"/>
    <property type="molecule type" value="Genomic_DNA"/>
</dbReference>
<evidence type="ECO:0000256" key="3">
    <source>
        <dbReference type="ARBA" id="ARBA00022487"/>
    </source>
</evidence>
<dbReference type="PANTHER" id="PTHR33630">
    <property type="entry name" value="CUTINASE RV1984C-RELATED-RELATED"/>
    <property type="match status" value="1"/>
</dbReference>
<evidence type="ECO:0000256" key="2">
    <source>
        <dbReference type="ARBA" id="ARBA00007534"/>
    </source>
</evidence>
<dbReference type="InterPro" id="IPR043580">
    <property type="entry name" value="CUTINASE_1"/>
</dbReference>
<gene>
    <name evidence="9" type="ORF">MANY_35300</name>
</gene>
<evidence type="ECO:0000256" key="8">
    <source>
        <dbReference type="RuleBase" id="RU361263"/>
    </source>
</evidence>
<evidence type="ECO:0000256" key="4">
    <source>
        <dbReference type="ARBA" id="ARBA00022525"/>
    </source>
</evidence>
<dbReference type="InterPro" id="IPR000675">
    <property type="entry name" value="Cutinase/axe"/>
</dbReference>
<evidence type="ECO:0000313" key="9">
    <source>
        <dbReference type="EMBL" id="BBZ78193.1"/>
    </source>
</evidence>
<sequence>MIYARGTNTTPPVDPVGQALVNILTTQLAPRSLAIYGVDYPATLDLAGSTPQGSAVAWQYIQNQVAACPATRLVLSGYSQGANVIDALTADSGTALTVPTPMPAATAAHVAAVVLFGDPSRKVGGGPLTGRSSLYGAKTIDLCMPGDPICSWGTDLLAHGRYIDSGTVAQGAQFAASRVVQTTG</sequence>
<keyword evidence="5" id="KW-0732">Signal</keyword>
<keyword evidence="6 8" id="KW-0378">Hydrolase</keyword>
<keyword evidence="3 8" id="KW-0719">Serine esterase</keyword>
<dbReference type="KEGG" id="many:MANY_35300"/>
<protein>
    <recommendedName>
        <fullName evidence="8">Cutinase</fullName>
        <ecNumber evidence="8">3.1.1.-</ecNumber>
    </recommendedName>
</protein>
<dbReference type="GO" id="GO:0052689">
    <property type="term" value="F:carboxylic ester hydrolase activity"/>
    <property type="evidence" value="ECO:0007669"/>
    <property type="project" value="UniProtKB-KW"/>
</dbReference>
<reference evidence="9 10" key="1">
    <citation type="journal article" date="2019" name="Emerg. Microbes Infect.">
        <title>Comprehensive subspecies identification of 175 nontuberculous mycobacteria species based on 7547 genomic profiles.</title>
        <authorList>
            <person name="Matsumoto Y."/>
            <person name="Kinjo T."/>
            <person name="Motooka D."/>
            <person name="Nabeya D."/>
            <person name="Jung N."/>
            <person name="Uechi K."/>
            <person name="Horii T."/>
            <person name="Iida T."/>
            <person name="Fujita J."/>
            <person name="Nakamura S."/>
        </authorList>
    </citation>
    <scope>NUCLEOTIDE SEQUENCE [LARGE SCALE GENOMIC DNA]</scope>
    <source>
        <strain evidence="9 10">JCM 30275</strain>
    </source>
</reference>
<evidence type="ECO:0000256" key="5">
    <source>
        <dbReference type="ARBA" id="ARBA00022729"/>
    </source>
</evidence>
<dbReference type="PROSITE" id="PS00155">
    <property type="entry name" value="CUTINASE_1"/>
    <property type="match status" value="1"/>
</dbReference>
<dbReference type="Proteomes" id="UP000467249">
    <property type="component" value="Chromosome"/>
</dbReference>